<reference evidence="11" key="1">
    <citation type="journal article" date="2019" name="Int. J. Syst. Evol. Microbiol.">
        <title>The Global Catalogue of Microorganisms (GCM) 10K type strain sequencing project: providing services to taxonomists for standard genome sequencing and annotation.</title>
        <authorList>
            <consortium name="The Broad Institute Genomics Platform"/>
            <consortium name="The Broad Institute Genome Sequencing Center for Infectious Disease"/>
            <person name="Wu L."/>
            <person name="Ma J."/>
        </authorList>
    </citation>
    <scope>NUCLEOTIDE SEQUENCE [LARGE SCALE GENOMIC DNA]</scope>
    <source>
        <strain evidence="11">PCU 347</strain>
    </source>
</reference>
<evidence type="ECO:0000256" key="4">
    <source>
        <dbReference type="ARBA" id="ARBA00022475"/>
    </source>
</evidence>
<dbReference type="PANTHER" id="PTHR30472:SF1">
    <property type="entry name" value="FE(3+) DICITRATE TRANSPORT SYSTEM PERMEASE PROTEIN FECC-RELATED"/>
    <property type="match status" value="1"/>
</dbReference>
<dbReference type="Pfam" id="PF01032">
    <property type="entry name" value="FecCD"/>
    <property type="match status" value="1"/>
</dbReference>
<feature type="transmembrane region" description="Helical" evidence="9">
    <location>
        <begin position="225"/>
        <end position="245"/>
    </location>
</feature>
<dbReference type="PANTHER" id="PTHR30472">
    <property type="entry name" value="FERRIC ENTEROBACTIN TRANSPORT SYSTEM PERMEASE PROTEIN"/>
    <property type="match status" value="1"/>
</dbReference>
<keyword evidence="11" id="KW-1185">Reference proteome</keyword>
<comment type="subcellular location">
    <subcellularLocation>
        <location evidence="1">Cell membrane</location>
        <topology evidence="1">Multi-pass membrane protein</topology>
    </subcellularLocation>
</comment>
<feature type="transmembrane region" description="Helical" evidence="9">
    <location>
        <begin position="334"/>
        <end position="351"/>
    </location>
</feature>
<feature type="region of interest" description="Disordered" evidence="8">
    <location>
        <begin position="1"/>
        <end position="23"/>
    </location>
</feature>
<dbReference type="Proteomes" id="UP001595824">
    <property type="component" value="Unassembled WGS sequence"/>
</dbReference>
<evidence type="ECO:0000256" key="7">
    <source>
        <dbReference type="ARBA" id="ARBA00023136"/>
    </source>
</evidence>
<proteinExistence type="inferred from homology"/>
<evidence type="ECO:0000313" key="10">
    <source>
        <dbReference type="EMBL" id="MFC4332809.1"/>
    </source>
</evidence>
<sequence>MGTTTLSTTTVVPETASEDTGRRRRRTAAAARLLGLLLACALLALAVVASVAVGAKAIPPGEVLHALLHGRTSVDSAVVWDLRLPRTLLGVAVGAALGLAGVLMQALTRNPLADPGILGVNMGASAAVVVAIALWRSTDPSFCVWFAFAGAGLAAVVVQVLGSRGRSGPAPVRLALAGTAVSAVLSALISVVTLLRPDVFDQFRFWGVGSLAGQPMSVVTKVAPFLGAGALLALGLSGALNSLALGDDTARALGTRVRRTRALGMLAVTLLCGAATAAVGPITFVGLAVPHLARSLTGPDHRWLLPYSMVSGAVLLLGSDLLGRVLARPGEIQAGIVTAFAGAPVFIALVRRRRIAEL</sequence>
<name>A0ABV8TQP9_9ACTN</name>
<keyword evidence="7 9" id="KW-0472">Membrane</keyword>
<organism evidence="10 11">
    <name type="scientific">Streptomyces andamanensis</name>
    <dbReference type="NCBI Taxonomy" id="1565035"/>
    <lineage>
        <taxon>Bacteria</taxon>
        <taxon>Bacillati</taxon>
        <taxon>Actinomycetota</taxon>
        <taxon>Actinomycetes</taxon>
        <taxon>Kitasatosporales</taxon>
        <taxon>Streptomycetaceae</taxon>
        <taxon>Streptomyces</taxon>
    </lineage>
</organism>
<dbReference type="EMBL" id="JBHSDP010000029">
    <property type="protein sequence ID" value="MFC4332809.1"/>
    <property type="molecule type" value="Genomic_DNA"/>
</dbReference>
<evidence type="ECO:0000313" key="11">
    <source>
        <dbReference type="Proteomes" id="UP001595824"/>
    </source>
</evidence>
<dbReference type="Gene3D" id="1.10.3470.10">
    <property type="entry name" value="ABC transporter involved in vitamin B12 uptake, BtuC"/>
    <property type="match status" value="1"/>
</dbReference>
<feature type="compositionally biased region" description="Low complexity" evidence="8">
    <location>
        <begin position="1"/>
        <end position="10"/>
    </location>
</feature>
<feature type="transmembrane region" description="Helical" evidence="9">
    <location>
        <begin position="266"/>
        <end position="292"/>
    </location>
</feature>
<dbReference type="RefSeq" id="WP_381744219.1">
    <property type="nucleotide sequence ID" value="NZ_JBHSDP010000029.1"/>
</dbReference>
<dbReference type="SUPFAM" id="SSF81345">
    <property type="entry name" value="ABC transporter involved in vitamin B12 uptake, BtuC"/>
    <property type="match status" value="1"/>
</dbReference>
<evidence type="ECO:0000256" key="3">
    <source>
        <dbReference type="ARBA" id="ARBA00022448"/>
    </source>
</evidence>
<gene>
    <name evidence="10" type="ORF">ACFPC0_34600</name>
</gene>
<feature type="transmembrane region" description="Helical" evidence="9">
    <location>
        <begin position="87"/>
        <end position="104"/>
    </location>
</feature>
<evidence type="ECO:0000256" key="2">
    <source>
        <dbReference type="ARBA" id="ARBA00007935"/>
    </source>
</evidence>
<keyword evidence="5 9" id="KW-0812">Transmembrane</keyword>
<dbReference type="InterPro" id="IPR000522">
    <property type="entry name" value="ABC_transptr_permease_BtuC"/>
</dbReference>
<keyword evidence="4" id="KW-1003">Cell membrane</keyword>
<dbReference type="CDD" id="cd06550">
    <property type="entry name" value="TM_ABC_iron-siderophores_like"/>
    <property type="match status" value="1"/>
</dbReference>
<evidence type="ECO:0000256" key="6">
    <source>
        <dbReference type="ARBA" id="ARBA00022989"/>
    </source>
</evidence>
<evidence type="ECO:0000256" key="8">
    <source>
        <dbReference type="SAM" id="MobiDB-lite"/>
    </source>
</evidence>
<dbReference type="InterPro" id="IPR037294">
    <property type="entry name" value="ABC_BtuC-like"/>
</dbReference>
<comment type="caution">
    <text evidence="10">The sequence shown here is derived from an EMBL/GenBank/DDBJ whole genome shotgun (WGS) entry which is preliminary data.</text>
</comment>
<evidence type="ECO:0000256" key="9">
    <source>
        <dbReference type="SAM" id="Phobius"/>
    </source>
</evidence>
<evidence type="ECO:0000256" key="5">
    <source>
        <dbReference type="ARBA" id="ARBA00022692"/>
    </source>
</evidence>
<feature type="transmembrane region" description="Helical" evidence="9">
    <location>
        <begin position="33"/>
        <end position="55"/>
    </location>
</feature>
<accession>A0ABV8TQP9</accession>
<evidence type="ECO:0000256" key="1">
    <source>
        <dbReference type="ARBA" id="ARBA00004651"/>
    </source>
</evidence>
<feature type="transmembrane region" description="Helical" evidence="9">
    <location>
        <begin position="116"/>
        <end position="136"/>
    </location>
</feature>
<feature type="transmembrane region" description="Helical" evidence="9">
    <location>
        <begin position="142"/>
        <end position="162"/>
    </location>
</feature>
<feature type="transmembrane region" description="Helical" evidence="9">
    <location>
        <begin position="174"/>
        <end position="195"/>
    </location>
</feature>
<protein>
    <submittedName>
        <fullName evidence="10">FecCD family ABC transporter permease</fullName>
    </submittedName>
</protein>
<keyword evidence="6 9" id="KW-1133">Transmembrane helix</keyword>
<keyword evidence="3" id="KW-0813">Transport</keyword>
<comment type="similarity">
    <text evidence="2">Belongs to the binding-protein-dependent transport system permease family. FecCD subfamily.</text>
</comment>